<reference evidence="1" key="1">
    <citation type="submission" date="2015-06" db="EMBL/GenBank/DDBJ databases">
        <authorList>
            <person name="Nguyen H."/>
        </authorList>
    </citation>
    <scope>NUCLEOTIDE SEQUENCE</scope>
    <source>
        <strain evidence="1">DAOM 180753</strain>
    </source>
</reference>
<proteinExistence type="predicted"/>
<reference evidence="1" key="2">
    <citation type="journal article" date="2016" name="Fungal Biol.">
        <title>Ochratoxin A production by Penicillium thymicola.</title>
        <authorList>
            <person name="Nguyen H.D.T."/>
            <person name="McMullin D.R."/>
            <person name="Ponomareva E."/>
            <person name="Riley R."/>
            <person name="Pomraning K.R."/>
            <person name="Baker S.E."/>
            <person name="Seifert K.A."/>
        </authorList>
    </citation>
    <scope>NUCLEOTIDE SEQUENCE</scope>
    <source>
        <strain evidence="1">DAOM 180753</strain>
    </source>
</reference>
<dbReference type="Proteomes" id="UP001227192">
    <property type="component" value="Unassembled WGS sequence"/>
</dbReference>
<sequence>MYFCMCGADRLAREYQWLVVTQSPEWDNAEMMPRCWRSVGAVLTIYAISKSTLLRRPLNSRPLQYLGKISFPLYLVHPTIYLTLKWPVRDFL</sequence>
<name>A0AAI9TMQ7_PENTH</name>
<dbReference type="EMBL" id="LACB01000068">
    <property type="protein sequence ID" value="KAJ9490036.1"/>
    <property type="molecule type" value="Genomic_DNA"/>
</dbReference>
<protein>
    <recommendedName>
        <fullName evidence="3">Acyltransferase 3 domain-containing protein</fullName>
    </recommendedName>
</protein>
<accession>A0AAI9TMQ7</accession>
<comment type="caution">
    <text evidence="1">The sequence shown here is derived from an EMBL/GenBank/DDBJ whole genome shotgun (WGS) entry which is preliminary data.</text>
</comment>
<evidence type="ECO:0000313" key="2">
    <source>
        <dbReference type="Proteomes" id="UP001227192"/>
    </source>
</evidence>
<dbReference type="AlphaFoldDB" id="A0AAI9TMQ7"/>
<keyword evidence="2" id="KW-1185">Reference proteome</keyword>
<evidence type="ECO:0008006" key="3">
    <source>
        <dbReference type="Google" id="ProtNLM"/>
    </source>
</evidence>
<evidence type="ECO:0000313" key="1">
    <source>
        <dbReference type="EMBL" id="KAJ9490036.1"/>
    </source>
</evidence>
<organism evidence="1 2">
    <name type="scientific">Penicillium thymicola</name>
    <dbReference type="NCBI Taxonomy" id="293382"/>
    <lineage>
        <taxon>Eukaryota</taxon>
        <taxon>Fungi</taxon>
        <taxon>Dikarya</taxon>
        <taxon>Ascomycota</taxon>
        <taxon>Pezizomycotina</taxon>
        <taxon>Eurotiomycetes</taxon>
        <taxon>Eurotiomycetidae</taxon>
        <taxon>Eurotiales</taxon>
        <taxon>Aspergillaceae</taxon>
        <taxon>Penicillium</taxon>
    </lineage>
</organism>
<gene>
    <name evidence="1" type="ORF">VN97_g3225</name>
</gene>